<dbReference type="PROSITE" id="PS51117">
    <property type="entry name" value="LAMININ_NTER"/>
    <property type="match status" value="1"/>
</dbReference>
<evidence type="ECO:0000313" key="5">
    <source>
        <dbReference type="Proteomes" id="UP001434883"/>
    </source>
</evidence>
<dbReference type="PANTHER" id="PTHR10574">
    <property type="entry name" value="NETRIN/LAMININ-RELATED"/>
    <property type="match status" value="1"/>
</dbReference>
<evidence type="ECO:0000256" key="1">
    <source>
        <dbReference type="ARBA" id="ARBA00023157"/>
    </source>
</evidence>
<evidence type="ECO:0000259" key="3">
    <source>
        <dbReference type="PROSITE" id="PS51117"/>
    </source>
</evidence>
<proteinExistence type="predicted"/>
<dbReference type="InterPro" id="IPR002049">
    <property type="entry name" value="LE_dom"/>
</dbReference>
<dbReference type="InterPro" id="IPR008211">
    <property type="entry name" value="Laminin_N"/>
</dbReference>
<accession>A0ABV0Q4X7</accession>
<evidence type="ECO:0000313" key="4">
    <source>
        <dbReference type="EMBL" id="MEQ2190832.1"/>
    </source>
</evidence>
<dbReference type="EMBL" id="JAHRIN010000245">
    <property type="protein sequence ID" value="MEQ2190832.1"/>
    <property type="molecule type" value="Genomic_DNA"/>
</dbReference>
<evidence type="ECO:0000256" key="2">
    <source>
        <dbReference type="ARBA" id="ARBA00023292"/>
    </source>
</evidence>
<keyword evidence="2" id="KW-0424">Laminin EGF-like domain</keyword>
<comment type="caution">
    <text evidence="4">The sequence shown here is derived from an EMBL/GenBank/DDBJ whole genome shotgun (WGS) entry which is preliminary data.</text>
</comment>
<dbReference type="PROSITE" id="PS01248">
    <property type="entry name" value="EGF_LAM_1"/>
    <property type="match status" value="1"/>
</dbReference>
<dbReference type="SMART" id="SM00180">
    <property type="entry name" value="EGF_Lam"/>
    <property type="match status" value="2"/>
</dbReference>
<dbReference type="Gene3D" id="2.10.25.10">
    <property type="entry name" value="Laminin"/>
    <property type="match status" value="2"/>
</dbReference>
<protein>
    <recommendedName>
        <fullName evidence="3">Laminin N-terminal domain-containing protein</fullName>
    </recommendedName>
</protein>
<sequence>MIERSMDFGNTWQVYRYFAYDCESAFPGITTGPMRKVDDIICDSRYSDIEPSTEGEVIFRVLDPAFKIEDPYSMRIQSKLHLLTIDSMFPSHKFRVQSLRCECNQHSTSCHFDLAVYISTGNVSGGVCEDCQHNTVGRQCEQCAPLFYQHPNRDLRDSNICERQCRCKLNVEGERCDHCRQGHYGLGQGPDGCLRKCLESSQSVIKSPMTDICNDYIFSVSALLHKGAMSM</sequence>
<keyword evidence="5" id="KW-1185">Reference proteome</keyword>
<dbReference type="CDD" id="cd00055">
    <property type="entry name" value="EGF_Lam"/>
    <property type="match status" value="2"/>
</dbReference>
<feature type="domain" description="Laminin N-terminal" evidence="3">
    <location>
        <begin position="1"/>
        <end position="127"/>
    </location>
</feature>
<dbReference type="Proteomes" id="UP001434883">
    <property type="component" value="Unassembled WGS sequence"/>
</dbReference>
<dbReference type="PANTHER" id="PTHR10574:SF233">
    <property type="entry name" value="LAMININ SUBUNIT BETA-1"/>
    <property type="match status" value="1"/>
</dbReference>
<dbReference type="InterPro" id="IPR050440">
    <property type="entry name" value="Laminin/Netrin_ECM"/>
</dbReference>
<gene>
    <name evidence="4" type="ORF">XENOCAPTIV_011583</name>
</gene>
<reference evidence="4 5" key="1">
    <citation type="submission" date="2021-06" db="EMBL/GenBank/DDBJ databases">
        <authorList>
            <person name="Palmer J.M."/>
        </authorList>
    </citation>
    <scope>NUCLEOTIDE SEQUENCE [LARGE SCALE GENOMIC DNA]</scope>
    <source>
        <strain evidence="4 5">XC_2019</strain>
        <tissue evidence="4">Muscle</tissue>
    </source>
</reference>
<dbReference type="Pfam" id="PF00055">
    <property type="entry name" value="Laminin_N"/>
    <property type="match status" value="1"/>
</dbReference>
<name>A0ABV0Q4X7_9TELE</name>
<dbReference type="Pfam" id="PF00053">
    <property type="entry name" value="EGF_laminin"/>
    <property type="match status" value="2"/>
</dbReference>
<organism evidence="4 5">
    <name type="scientific">Xenoophorus captivus</name>
    <dbReference type="NCBI Taxonomy" id="1517983"/>
    <lineage>
        <taxon>Eukaryota</taxon>
        <taxon>Metazoa</taxon>
        <taxon>Chordata</taxon>
        <taxon>Craniata</taxon>
        <taxon>Vertebrata</taxon>
        <taxon>Euteleostomi</taxon>
        <taxon>Actinopterygii</taxon>
        <taxon>Neopterygii</taxon>
        <taxon>Teleostei</taxon>
        <taxon>Neoteleostei</taxon>
        <taxon>Acanthomorphata</taxon>
        <taxon>Ovalentaria</taxon>
        <taxon>Atherinomorphae</taxon>
        <taxon>Cyprinodontiformes</taxon>
        <taxon>Goodeidae</taxon>
        <taxon>Xenoophorus</taxon>
    </lineage>
</organism>
<keyword evidence="1" id="KW-1015">Disulfide bond</keyword>
<dbReference type="SUPFAM" id="SSF57196">
    <property type="entry name" value="EGF/Laminin"/>
    <property type="match status" value="1"/>
</dbReference>
<dbReference type="Gene3D" id="2.60.120.260">
    <property type="entry name" value="Galactose-binding domain-like"/>
    <property type="match status" value="1"/>
</dbReference>